<evidence type="ECO:0000313" key="3">
    <source>
        <dbReference type="Proteomes" id="UP000645517"/>
    </source>
</evidence>
<comment type="caution">
    <text evidence="2">The sequence shown here is derived from an EMBL/GenBank/DDBJ whole genome shotgun (WGS) entry which is preliminary data.</text>
</comment>
<dbReference type="PANTHER" id="PTHR43581:SF2">
    <property type="entry name" value="EXCINUCLEASE ATPASE SUBUNIT"/>
    <property type="match status" value="1"/>
</dbReference>
<sequence length="370" mass="41368">MITRLHLRNFTVFAAVDLEFSSQLNVIIGENGTGKTHLLKVLYAMQRVAAFQGRRSEHRSTAASEQSTGLKLQNVFRVQESQDLVRNAAPRTEAVAEVTFNSPEEVLRYSTLSEPGAFTIEKNRRAGDWEKRLGVYLPAREMLTIFPNFVSVYESTVLEFDETWRDTSVLLGAPQLRNPDPWAMKAIEQLGRLIGGEIVLQSGRFYLKVGKTMREASLLAEGHRKLATVAQLIANGSLQNGSCLFWDEPEANLNPKLVRQAAQVIMVLAREGVQVFIATHSLFLLRELEILGETDFAGSVAARYFGLHGSQQGVEVMQGDTPYDMGNIAALEEELRQTDRFLAANEFARERLEAAQSGKRKTKKPKRQIG</sequence>
<gene>
    <name evidence="2" type="ORF">GCM10010842_36280</name>
</gene>
<dbReference type="InterPro" id="IPR051396">
    <property type="entry name" value="Bact_Antivir_Def_Nuclease"/>
</dbReference>
<accession>A0ABQ2JGN2</accession>
<organism evidence="2 3">
    <name type="scientific">Deinococcus daejeonensis</name>
    <dbReference type="NCBI Taxonomy" id="1007098"/>
    <lineage>
        <taxon>Bacteria</taxon>
        <taxon>Thermotogati</taxon>
        <taxon>Deinococcota</taxon>
        <taxon>Deinococci</taxon>
        <taxon>Deinococcales</taxon>
        <taxon>Deinococcaceae</taxon>
        <taxon>Deinococcus</taxon>
    </lineage>
</organism>
<dbReference type="Pfam" id="PF02463">
    <property type="entry name" value="SMC_N"/>
    <property type="match status" value="1"/>
</dbReference>
<dbReference type="PANTHER" id="PTHR43581">
    <property type="entry name" value="ATP/GTP PHOSPHATASE"/>
    <property type="match status" value="1"/>
</dbReference>
<protein>
    <submittedName>
        <fullName evidence="2">ATP-binding protein</fullName>
    </submittedName>
</protein>
<dbReference type="InterPro" id="IPR003395">
    <property type="entry name" value="RecF/RecN/SMC_N"/>
</dbReference>
<name>A0ABQ2JGN2_9DEIO</name>
<reference evidence="3" key="1">
    <citation type="journal article" date="2019" name="Int. J. Syst. Evol. Microbiol.">
        <title>The Global Catalogue of Microorganisms (GCM) 10K type strain sequencing project: providing services to taxonomists for standard genome sequencing and annotation.</title>
        <authorList>
            <consortium name="The Broad Institute Genomics Platform"/>
            <consortium name="The Broad Institute Genome Sequencing Center for Infectious Disease"/>
            <person name="Wu L."/>
            <person name="Ma J."/>
        </authorList>
    </citation>
    <scope>NUCLEOTIDE SEQUENCE [LARGE SCALE GENOMIC DNA]</scope>
    <source>
        <strain evidence="3">JCM 16918</strain>
    </source>
</reference>
<dbReference type="InterPro" id="IPR027417">
    <property type="entry name" value="P-loop_NTPase"/>
</dbReference>
<dbReference type="RefSeq" id="WP_189059189.1">
    <property type="nucleotide sequence ID" value="NZ_BMOR01000030.1"/>
</dbReference>
<dbReference type="Gene3D" id="3.40.50.300">
    <property type="entry name" value="P-loop containing nucleotide triphosphate hydrolases"/>
    <property type="match status" value="2"/>
</dbReference>
<dbReference type="Proteomes" id="UP000645517">
    <property type="component" value="Unassembled WGS sequence"/>
</dbReference>
<dbReference type="SUPFAM" id="SSF52540">
    <property type="entry name" value="P-loop containing nucleoside triphosphate hydrolases"/>
    <property type="match status" value="1"/>
</dbReference>
<dbReference type="CDD" id="cd00267">
    <property type="entry name" value="ABC_ATPase"/>
    <property type="match status" value="1"/>
</dbReference>
<evidence type="ECO:0000313" key="2">
    <source>
        <dbReference type="EMBL" id="GGN46078.1"/>
    </source>
</evidence>
<dbReference type="GO" id="GO:0005524">
    <property type="term" value="F:ATP binding"/>
    <property type="evidence" value="ECO:0007669"/>
    <property type="project" value="UniProtKB-KW"/>
</dbReference>
<feature type="domain" description="RecF/RecN/SMC N-terminal" evidence="1">
    <location>
        <begin position="1"/>
        <end position="282"/>
    </location>
</feature>
<keyword evidence="2" id="KW-0547">Nucleotide-binding</keyword>
<dbReference type="EMBL" id="BMOR01000030">
    <property type="protein sequence ID" value="GGN46078.1"/>
    <property type="molecule type" value="Genomic_DNA"/>
</dbReference>
<proteinExistence type="predicted"/>
<keyword evidence="2" id="KW-0067">ATP-binding</keyword>
<evidence type="ECO:0000259" key="1">
    <source>
        <dbReference type="Pfam" id="PF02463"/>
    </source>
</evidence>
<keyword evidence="3" id="KW-1185">Reference proteome</keyword>